<keyword evidence="1" id="KW-0436">Ligase</keyword>
<dbReference type="EMBL" id="SMOL01000402">
    <property type="protein sequence ID" value="KAB2614812.1"/>
    <property type="molecule type" value="Genomic_DNA"/>
</dbReference>
<keyword evidence="2" id="KW-1185">Reference proteome</keyword>
<protein>
    <submittedName>
        <fullName evidence="1">E3 SUMO-protein ligase SIZ1</fullName>
    </submittedName>
</protein>
<comment type="caution">
    <text evidence="1">The sequence shown here is derived from an EMBL/GenBank/DDBJ whole genome shotgun (WGS) entry which is preliminary data.</text>
</comment>
<dbReference type="AlphaFoldDB" id="A0A5N5GMG9"/>
<evidence type="ECO:0000313" key="2">
    <source>
        <dbReference type="Proteomes" id="UP000327157"/>
    </source>
</evidence>
<reference evidence="2" key="2">
    <citation type="submission" date="2019-10" db="EMBL/GenBank/DDBJ databases">
        <title>A de novo genome assembly of a pear dwarfing rootstock.</title>
        <authorList>
            <person name="Wang F."/>
            <person name="Wang J."/>
            <person name="Li S."/>
            <person name="Zhang Y."/>
            <person name="Fang M."/>
            <person name="Ma L."/>
            <person name="Zhao Y."/>
            <person name="Jiang S."/>
        </authorList>
    </citation>
    <scope>NUCLEOTIDE SEQUENCE [LARGE SCALE GENOMIC DNA]</scope>
</reference>
<organism evidence="1 2">
    <name type="scientific">Pyrus ussuriensis x Pyrus communis</name>
    <dbReference type="NCBI Taxonomy" id="2448454"/>
    <lineage>
        <taxon>Eukaryota</taxon>
        <taxon>Viridiplantae</taxon>
        <taxon>Streptophyta</taxon>
        <taxon>Embryophyta</taxon>
        <taxon>Tracheophyta</taxon>
        <taxon>Spermatophyta</taxon>
        <taxon>Magnoliopsida</taxon>
        <taxon>eudicotyledons</taxon>
        <taxon>Gunneridae</taxon>
        <taxon>Pentapetalae</taxon>
        <taxon>rosids</taxon>
        <taxon>fabids</taxon>
        <taxon>Rosales</taxon>
        <taxon>Rosaceae</taxon>
        <taxon>Amygdaloideae</taxon>
        <taxon>Maleae</taxon>
        <taxon>Pyrus</taxon>
    </lineage>
</organism>
<proteinExistence type="predicted"/>
<reference evidence="1 2" key="3">
    <citation type="submission" date="2019-11" db="EMBL/GenBank/DDBJ databases">
        <title>A de novo genome assembly of a pear dwarfing rootstock.</title>
        <authorList>
            <person name="Wang F."/>
            <person name="Wang J."/>
            <person name="Li S."/>
            <person name="Zhang Y."/>
            <person name="Fang M."/>
            <person name="Ma L."/>
            <person name="Zhao Y."/>
            <person name="Jiang S."/>
        </authorList>
    </citation>
    <scope>NUCLEOTIDE SEQUENCE [LARGE SCALE GENOMIC DNA]</scope>
    <source>
        <strain evidence="1">S2</strain>
        <tissue evidence="1">Leaf</tissue>
    </source>
</reference>
<name>A0A5N5GMG9_9ROSA</name>
<dbReference type="GO" id="GO:0016874">
    <property type="term" value="F:ligase activity"/>
    <property type="evidence" value="ECO:0007669"/>
    <property type="project" value="UniProtKB-KW"/>
</dbReference>
<reference evidence="1 2" key="1">
    <citation type="submission" date="2019-09" db="EMBL/GenBank/DDBJ databases">
        <authorList>
            <person name="Ou C."/>
        </authorList>
    </citation>
    <scope>NUCLEOTIDE SEQUENCE [LARGE SCALE GENOMIC DNA]</scope>
    <source>
        <strain evidence="1">S2</strain>
        <tissue evidence="1">Leaf</tissue>
    </source>
</reference>
<sequence length="73" mass="8376">MLTDIWFLARDEVFGVAQGIRGRTKRYKYTGHPSTLHCRKTCAGLFEFLLEIICRFGAGVVQEIVIRIRKTGM</sequence>
<dbReference type="Proteomes" id="UP000327157">
    <property type="component" value="Chromosome 3"/>
</dbReference>
<gene>
    <name evidence="1" type="ORF">D8674_021400</name>
</gene>
<accession>A0A5N5GMG9</accession>
<evidence type="ECO:0000313" key="1">
    <source>
        <dbReference type="EMBL" id="KAB2614812.1"/>
    </source>
</evidence>